<evidence type="ECO:0000256" key="6">
    <source>
        <dbReference type="ARBA" id="ARBA00022801"/>
    </source>
</evidence>
<dbReference type="GO" id="GO:0003676">
    <property type="term" value="F:nucleic acid binding"/>
    <property type="evidence" value="ECO:0007669"/>
    <property type="project" value="InterPro"/>
</dbReference>
<feature type="region of interest" description="Disordered" evidence="11">
    <location>
        <begin position="1"/>
        <end position="72"/>
    </location>
</feature>
<evidence type="ECO:0000313" key="14">
    <source>
        <dbReference type="Proteomes" id="UP000198406"/>
    </source>
</evidence>
<dbReference type="GO" id="GO:0006364">
    <property type="term" value="P:rRNA processing"/>
    <property type="evidence" value="ECO:0007669"/>
    <property type="project" value="UniProtKB-KW"/>
</dbReference>
<evidence type="ECO:0000256" key="8">
    <source>
        <dbReference type="ARBA" id="ARBA00023242"/>
    </source>
</evidence>
<keyword evidence="7" id="KW-0269">Exonuclease</keyword>
<dbReference type="GO" id="GO:0005634">
    <property type="term" value="C:nucleus"/>
    <property type="evidence" value="ECO:0007669"/>
    <property type="project" value="UniProtKB-SubCell"/>
</dbReference>
<accession>A0A1Z5JXA2</accession>
<feature type="region of interest" description="Disordered" evidence="11">
    <location>
        <begin position="85"/>
        <end position="133"/>
    </location>
</feature>
<dbReference type="InterPro" id="IPR013520">
    <property type="entry name" value="Ribonucl_H"/>
</dbReference>
<proteinExistence type="inferred from homology"/>
<keyword evidence="4" id="KW-0698">rRNA processing</keyword>
<dbReference type="InterPro" id="IPR047021">
    <property type="entry name" value="REXO1/3/4-like"/>
</dbReference>
<dbReference type="OrthoDB" id="16516at2759"/>
<gene>
    <name evidence="13" type="ORF">FisN_10Hh114</name>
</gene>
<evidence type="ECO:0000259" key="12">
    <source>
        <dbReference type="SMART" id="SM00479"/>
    </source>
</evidence>
<dbReference type="AlphaFoldDB" id="A0A1Z5JXA2"/>
<sequence>MAFFTKKQKQLMRERRRKKQKLGDQQNASESTSHDDQLQEDAVSKKRLLSENSTQEDDSNSLKRPRFHESSNVVVIPAELKTAQEKKKFRKECRRKAKNAGEDPDKLEFRDPNEDANTMSQLNDNQAKKKSKKKSFPILNELVKLEKQEKEKQAQREKIEALEASLSEEYKQKYIALDCEMVGIGDSGKTSVLARVSLVDWYGKVVLDTFVKVPTRVTDFRTWVSGVQPKHLKKDAMDVEKCRETVAALIQNKVVVGHALKNDFNALMLVHSDVRDTTKYRPFQRYGGNKWRPRKLRDLVRENLELPDFQADSHDSVTDARATMELFKLVRAEWERELEMKKIKRAKRK</sequence>
<feature type="coiled-coil region" evidence="10">
    <location>
        <begin position="138"/>
        <end position="172"/>
    </location>
</feature>
<dbReference type="GO" id="GO:0008408">
    <property type="term" value="F:3'-5' exonuclease activity"/>
    <property type="evidence" value="ECO:0007669"/>
    <property type="project" value="InterPro"/>
</dbReference>
<reference evidence="13 14" key="1">
    <citation type="journal article" date="2015" name="Plant Cell">
        <title>Oil accumulation by the oleaginous diatom Fistulifera solaris as revealed by the genome and transcriptome.</title>
        <authorList>
            <person name="Tanaka T."/>
            <person name="Maeda Y."/>
            <person name="Veluchamy A."/>
            <person name="Tanaka M."/>
            <person name="Abida H."/>
            <person name="Marechal E."/>
            <person name="Bowler C."/>
            <person name="Muto M."/>
            <person name="Sunaga Y."/>
            <person name="Tanaka M."/>
            <person name="Yoshino T."/>
            <person name="Taniguchi T."/>
            <person name="Fukuda Y."/>
            <person name="Nemoto M."/>
            <person name="Matsumoto M."/>
            <person name="Wong P.S."/>
            <person name="Aburatani S."/>
            <person name="Fujibuchi W."/>
        </authorList>
    </citation>
    <scope>NUCLEOTIDE SEQUENCE [LARGE SCALE GENOMIC DNA]</scope>
    <source>
        <strain evidence="13 14">JPCC DA0580</strain>
    </source>
</reference>
<keyword evidence="8" id="KW-0539">Nucleus</keyword>
<evidence type="ECO:0000256" key="2">
    <source>
        <dbReference type="ARBA" id="ARBA00010489"/>
    </source>
</evidence>
<evidence type="ECO:0000256" key="7">
    <source>
        <dbReference type="ARBA" id="ARBA00022839"/>
    </source>
</evidence>
<evidence type="ECO:0000256" key="4">
    <source>
        <dbReference type="ARBA" id="ARBA00022552"/>
    </source>
</evidence>
<dbReference type="EMBL" id="BDSP01000131">
    <property type="protein sequence ID" value="GAX18673.1"/>
    <property type="molecule type" value="Genomic_DNA"/>
</dbReference>
<evidence type="ECO:0000256" key="1">
    <source>
        <dbReference type="ARBA" id="ARBA00004123"/>
    </source>
</evidence>
<dbReference type="InterPro" id="IPR037431">
    <property type="entry name" value="REX4_DEDDh_dom"/>
</dbReference>
<dbReference type="FunFam" id="3.30.420.10:FF:000007">
    <property type="entry name" value="Interferon-stimulated exonuclease gene 20"/>
    <property type="match status" value="1"/>
</dbReference>
<keyword evidence="6" id="KW-0378">Hydrolase</keyword>
<organism evidence="13 14">
    <name type="scientific">Fistulifera solaris</name>
    <name type="common">Oleaginous diatom</name>
    <dbReference type="NCBI Taxonomy" id="1519565"/>
    <lineage>
        <taxon>Eukaryota</taxon>
        <taxon>Sar</taxon>
        <taxon>Stramenopiles</taxon>
        <taxon>Ochrophyta</taxon>
        <taxon>Bacillariophyta</taxon>
        <taxon>Bacillariophyceae</taxon>
        <taxon>Bacillariophycidae</taxon>
        <taxon>Naviculales</taxon>
        <taxon>Naviculaceae</taxon>
        <taxon>Fistulifera</taxon>
    </lineage>
</organism>
<feature type="compositionally biased region" description="Basic residues" evidence="11">
    <location>
        <begin position="1"/>
        <end position="20"/>
    </location>
</feature>
<evidence type="ECO:0000313" key="13">
    <source>
        <dbReference type="EMBL" id="GAX18673.1"/>
    </source>
</evidence>
<feature type="compositionally biased region" description="Basic residues" evidence="11">
    <location>
        <begin position="87"/>
        <end position="98"/>
    </location>
</feature>
<keyword evidence="5" id="KW-0540">Nuclease</keyword>
<dbReference type="InParanoid" id="A0A1Z5JXA2"/>
<dbReference type="Gene3D" id="3.30.420.10">
    <property type="entry name" value="Ribonuclease H-like superfamily/Ribonuclease H"/>
    <property type="match status" value="1"/>
</dbReference>
<dbReference type="CDD" id="cd06144">
    <property type="entry name" value="REX4_like"/>
    <property type="match status" value="1"/>
</dbReference>
<feature type="domain" description="Exonuclease" evidence="12">
    <location>
        <begin position="173"/>
        <end position="336"/>
    </location>
</feature>
<comment type="subcellular location">
    <subcellularLocation>
        <location evidence="1">Nucleus</location>
    </subcellularLocation>
</comment>
<dbReference type="SMART" id="SM00479">
    <property type="entry name" value="EXOIII"/>
    <property type="match status" value="1"/>
</dbReference>
<name>A0A1Z5JXA2_FISSO</name>
<evidence type="ECO:0000256" key="11">
    <source>
        <dbReference type="SAM" id="MobiDB-lite"/>
    </source>
</evidence>
<evidence type="ECO:0000256" key="5">
    <source>
        <dbReference type="ARBA" id="ARBA00022722"/>
    </source>
</evidence>
<dbReference type="Pfam" id="PF00929">
    <property type="entry name" value="RNase_T"/>
    <property type="match status" value="1"/>
</dbReference>
<dbReference type="PANTHER" id="PTHR12801:SF45">
    <property type="entry name" value="RNA EXONUCLEASE 4"/>
    <property type="match status" value="1"/>
</dbReference>
<evidence type="ECO:0000256" key="9">
    <source>
        <dbReference type="ARBA" id="ARBA00025599"/>
    </source>
</evidence>
<dbReference type="InterPro" id="IPR036397">
    <property type="entry name" value="RNaseH_sf"/>
</dbReference>
<keyword evidence="14" id="KW-1185">Reference proteome</keyword>
<dbReference type="InterPro" id="IPR012337">
    <property type="entry name" value="RNaseH-like_sf"/>
</dbReference>
<feature type="compositionally biased region" description="Polar residues" evidence="11">
    <location>
        <begin position="115"/>
        <end position="125"/>
    </location>
</feature>
<dbReference type="PANTHER" id="PTHR12801">
    <property type="entry name" value="RNA EXONUCLEASE REXO1 / RECO3 FAMILY MEMBER-RELATED"/>
    <property type="match status" value="1"/>
</dbReference>
<comment type="function">
    <text evidence="9">Exoribonuclease involved in ribosome biosynthesis. Involved in the processing of ITS1, the internal transcribed spacer localized between the 18S and 5.8S rRNAs.</text>
</comment>
<evidence type="ECO:0000256" key="3">
    <source>
        <dbReference type="ARBA" id="ARBA00016937"/>
    </source>
</evidence>
<keyword evidence="10" id="KW-0175">Coiled coil</keyword>
<dbReference type="SUPFAM" id="SSF53098">
    <property type="entry name" value="Ribonuclease H-like"/>
    <property type="match status" value="1"/>
</dbReference>
<feature type="compositionally biased region" description="Basic and acidic residues" evidence="11">
    <location>
        <begin position="99"/>
        <end position="113"/>
    </location>
</feature>
<comment type="caution">
    <text evidence="13">The sequence shown here is derived from an EMBL/GenBank/DDBJ whole genome shotgun (WGS) entry which is preliminary data.</text>
</comment>
<protein>
    <recommendedName>
        <fullName evidence="3">RNA exonuclease 4</fullName>
    </recommendedName>
</protein>
<dbReference type="Proteomes" id="UP000198406">
    <property type="component" value="Unassembled WGS sequence"/>
</dbReference>
<comment type="similarity">
    <text evidence="2">Belongs to the REXO4 family.</text>
</comment>
<evidence type="ECO:0000256" key="10">
    <source>
        <dbReference type="SAM" id="Coils"/>
    </source>
</evidence>